<name>A0A426YLH0_ENSVE</name>
<reference evidence="2 3" key="1">
    <citation type="journal article" date="2014" name="Agronomy (Basel)">
        <title>A Draft Genome Sequence for Ensete ventricosum, the Drought-Tolerant Tree Against Hunger.</title>
        <authorList>
            <person name="Harrison J."/>
            <person name="Moore K.A."/>
            <person name="Paszkiewicz K."/>
            <person name="Jones T."/>
            <person name="Grant M."/>
            <person name="Ambacheew D."/>
            <person name="Muzemil S."/>
            <person name="Studholme D.J."/>
        </authorList>
    </citation>
    <scope>NUCLEOTIDE SEQUENCE [LARGE SCALE GENOMIC DNA]</scope>
</reference>
<comment type="caution">
    <text evidence="2">The sequence shown here is derived from an EMBL/GenBank/DDBJ whole genome shotgun (WGS) entry which is preliminary data.</text>
</comment>
<dbReference type="AlphaFoldDB" id="A0A426YLH0"/>
<protein>
    <submittedName>
        <fullName evidence="2">Uncharacterized protein</fullName>
    </submittedName>
</protein>
<proteinExistence type="predicted"/>
<gene>
    <name evidence="2" type="ORF">B296_00050384</name>
</gene>
<dbReference type="Proteomes" id="UP000287651">
    <property type="component" value="Unassembled WGS sequence"/>
</dbReference>
<sequence>MKSELQLSVSAHYRAVSTWLPPGYGKGRRSVKGEGRSRGRSKQREEENSKNLDAKTFLDLDPMPPSSTIVIQEVTARRRLEQQKRWSPSSSRL</sequence>
<feature type="region of interest" description="Disordered" evidence="1">
    <location>
        <begin position="18"/>
        <end position="66"/>
    </location>
</feature>
<feature type="compositionally biased region" description="Basic and acidic residues" evidence="1">
    <location>
        <begin position="31"/>
        <end position="58"/>
    </location>
</feature>
<accession>A0A426YLH0</accession>
<evidence type="ECO:0000313" key="3">
    <source>
        <dbReference type="Proteomes" id="UP000287651"/>
    </source>
</evidence>
<organism evidence="2 3">
    <name type="scientific">Ensete ventricosum</name>
    <name type="common">Abyssinian banana</name>
    <name type="synonym">Musa ensete</name>
    <dbReference type="NCBI Taxonomy" id="4639"/>
    <lineage>
        <taxon>Eukaryota</taxon>
        <taxon>Viridiplantae</taxon>
        <taxon>Streptophyta</taxon>
        <taxon>Embryophyta</taxon>
        <taxon>Tracheophyta</taxon>
        <taxon>Spermatophyta</taxon>
        <taxon>Magnoliopsida</taxon>
        <taxon>Liliopsida</taxon>
        <taxon>Zingiberales</taxon>
        <taxon>Musaceae</taxon>
        <taxon>Ensete</taxon>
    </lineage>
</organism>
<evidence type="ECO:0000256" key="1">
    <source>
        <dbReference type="SAM" id="MobiDB-lite"/>
    </source>
</evidence>
<evidence type="ECO:0000313" key="2">
    <source>
        <dbReference type="EMBL" id="RRT52568.1"/>
    </source>
</evidence>
<dbReference type="EMBL" id="AMZH03011603">
    <property type="protein sequence ID" value="RRT52568.1"/>
    <property type="molecule type" value="Genomic_DNA"/>
</dbReference>